<protein>
    <submittedName>
        <fullName evidence="3">Phospholipase/carboxylesterase</fullName>
    </submittedName>
</protein>
<evidence type="ECO:0000313" key="3">
    <source>
        <dbReference type="EMBL" id="GGG78975.1"/>
    </source>
</evidence>
<dbReference type="Proteomes" id="UP000660862">
    <property type="component" value="Unassembled WGS sequence"/>
</dbReference>
<reference evidence="3" key="1">
    <citation type="journal article" date="2014" name="Int. J. Syst. Evol. Microbiol.">
        <title>Complete genome sequence of Corynebacterium casei LMG S-19264T (=DSM 44701T), isolated from a smear-ripened cheese.</title>
        <authorList>
            <consortium name="US DOE Joint Genome Institute (JGI-PGF)"/>
            <person name="Walter F."/>
            <person name="Albersmeier A."/>
            <person name="Kalinowski J."/>
            <person name="Ruckert C."/>
        </authorList>
    </citation>
    <scope>NUCLEOTIDE SEQUENCE</scope>
    <source>
        <strain evidence="3">CGMCC 1.12195</strain>
    </source>
</reference>
<comment type="caution">
    <text evidence="3">The sequence shown here is derived from an EMBL/GenBank/DDBJ whole genome shotgun (WGS) entry which is preliminary data.</text>
</comment>
<accession>A0A917HGR0</accession>
<dbReference type="EMBL" id="BMER01000001">
    <property type="protein sequence ID" value="GGG78975.1"/>
    <property type="molecule type" value="Genomic_DNA"/>
</dbReference>
<dbReference type="AlphaFoldDB" id="A0A917HGR0"/>
<evidence type="ECO:0000259" key="2">
    <source>
        <dbReference type="Pfam" id="PF02230"/>
    </source>
</evidence>
<dbReference type="Pfam" id="PF02230">
    <property type="entry name" value="Abhydrolase_2"/>
    <property type="match status" value="1"/>
</dbReference>
<dbReference type="GO" id="GO:0052689">
    <property type="term" value="F:carboxylic ester hydrolase activity"/>
    <property type="evidence" value="ECO:0007669"/>
    <property type="project" value="TreeGrafter"/>
</dbReference>
<dbReference type="Gene3D" id="3.40.50.1820">
    <property type="entry name" value="alpha/beta hydrolase"/>
    <property type="match status" value="1"/>
</dbReference>
<dbReference type="InterPro" id="IPR003140">
    <property type="entry name" value="PLipase/COase/thioEstase"/>
</dbReference>
<dbReference type="PANTHER" id="PTHR10655">
    <property type="entry name" value="LYSOPHOSPHOLIPASE-RELATED"/>
    <property type="match status" value="1"/>
</dbReference>
<sequence>MIMYTHEKQFIQAGKLAAHAKKAVVLLHGRGSTAQGILSLQRHLQLEGALLLAPQATNNSWYPYSFLAPVDTNQPALGSALALVEEVVAETVKLGIQSENLYFLGFSQGACLTLEYVARHAKRYGGIVAFTGGLIGKSLTQSNYQGDFAGTPVLLTSGDNDPHVPLHRIEESVVILRDLGAAVTTEIYPGKPHSISADETLLANELVFS</sequence>
<name>A0A917HGR0_9SPHI</name>
<proteinExistence type="inferred from homology"/>
<dbReference type="SUPFAM" id="SSF53474">
    <property type="entry name" value="alpha/beta-Hydrolases"/>
    <property type="match status" value="1"/>
</dbReference>
<keyword evidence="4" id="KW-1185">Reference proteome</keyword>
<dbReference type="GO" id="GO:0008474">
    <property type="term" value="F:palmitoyl-(protein) hydrolase activity"/>
    <property type="evidence" value="ECO:0007669"/>
    <property type="project" value="TreeGrafter"/>
</dbReference>
<evidence type="ECO:0000313" key="4">
    <source>
        <dbReference type="Proteomes" id="UP000660862"/>
    </source>
</evidence>
<dbReference type="InterPro" id="IPR050565">
    <property type="entry name" value="LYPA1-2/EST-like"/>
</dbReference>
<feature type="domain" description="Phospholipase/carboxylesterase/thioesterase" evidence="2">
    <location>
        <begin position="10"/>
        <end position="199"/>
    </location>
</feature>
<dbReference type="GO" id="GO:0005737">
    <property type="term" value="C:cytoplasm"/>
    <property type="evidence" value="ECO:0007669"/>
    <property type="project" value="TreeGrafter"/>
</dbReference>
<dbReference type="PANTHER" id="PTHR10655:SF67">
    <property type="entry name" value="PHOSPHOLIPASE_CARBOXYLESTERASE SUPERFAMILY (AFU_ORTHOLOGUE AFUA_5G09340)"/>
    <property type="match status" value="1"/>
</dbReference>
<evidence type="ECO:0000256" key="1">
    <source>
        <dbReference type="ARBA" id="ARBA00006499"/>
    </source>
</evidence>
<comment type="similarity">
    <text evidence="1">Belongs to the AB hydrolase superfamily. AB hydrolase 2 family.</text>
</comment>
<reference evidence="3" key="2">
    <citation type="submission" date="2020-09" db="EMBL/GenBank/DDBJ databases">
        <authorList>
            <person name="Sun Q."/>
            <person name="Zhou Y."/>
        </authorList>
    </citation>
    <scope>NUCLEOTIDE SEQUENCE</scope>
    <source>
        <strain evidence="3">CGMCC 1.12195</strain>
    </source>
</reference>
<organism evidence="3 4">
    <name type="scientific">Parapedobacter pyrenivorans</name>
    <dbReference type="NCBI Taxonomy" id="1305674"/>
    <lineage>
        <taxon>Bacteria</taxon>
        <taxon>Pseudomonadati</taxon>
        <taxon>Bacteroidota</taxon>
        <taxon>Sphingobacteriia</taxon>
        <taxon>Sphingobacteriales</taxon>
        <taxon>Sphingobacteriaceae</taxon>
        <taxon>Parapedobacter</taxon>
    </lineage>
</organism>
<gene>
    <name evidence="3" type="ORF">GCM10007415_08890</name>
</gene>
<dbReference type="InterPro" id="IPR029058">
    <property type="entry name" value="AB_hydrolase_fold"/>
</dbReference>